<name>A0A6I4W7E6_9ACTN</name>
<dbReference type="NCBIfam" id="TIGR03941">
    <property type="entry name" value="tRNA_deam_assoc"/>
    <property type="match status" value="1"/>
</dbReference>
<dbReference type="OrthoDB" id="3826766at2"/>
<evidence type="ECO:0008006" key="3">
    <source>
        <dbReference type="Google" id="ProtNLM"/>
    </source>
</evidence>
<protein>
    <recommendedName>
        <fullName evidence="3">tRNA adenosine deaminase-associated protein</fullName>
    </recommendedName>
</protein>
<evidence type="ECO:0000313" key="2">
    <source>
        <dbReference type="Proteomes" id="UP000431901"/>
    </source>
</evidence>
<dbReference type="InterPro" id="IPR023869">
    <property type="entry name" value="tRNA_Adeno_NH3ase_assoc_put"/>
</dbReference>
<dbReference type="Proteomes" id="UP000431901">
    <property type="component" value="Unassembled WGS sequence"/>
</dbReference>
<sequence>MHTFAAVFARAPEGWSGAETPLDEAEDVADVADLMRGVAAETAGDPVLLLVEEDDDWFGVLRMDAMGEPRAYVSAVRDDGLGALFRPLFEDVPTGSAGGDPAVLRDLGVDPARLGDLGDRALPGDPLGALAELAGFADEFDRLRDA</sequence>
<accession>A0A6I4W7E6</accession>
<dbReference type="AlphaFoldDB" id="A0A6I4W7E6"/>
<comment type="caution">
    <text evidence="1">The sequence shown here is derived from an EMBL/GenBank/DDBJ whole genome shotgun (WGS) entry which is preliminary data.</text>
</comment>
<dbReference type="EMBL" id="WUTW01000002">
    <property type="protein sequence ID" value="MXQ65518.1"/>
    <property type="molecule type" value="Genomic_DNA"/>
</dbReference>
<dbReference type="RefSeq" id="WP_161103603.1">
    <property type="nucleotide sequence ID" value="NZ_JBHLYI010000006.1"/>
</dbReference>
<gene>
    <name evidence="1" type="ORF">GQ466_15930</name>
</gene>
<proteinExistence type="predicted"/>
<keyword evidence="2" id="KW-1185">Reference proteome</keyword>
<organism evidence="1 2">
    <name type="scientific">Actinomadura rayongensis</name>
    <dbReference type="NCBI Taxonomy" id="1429076"/>
    <lineage>
        <taxon>Bacteria</taxon>
        <taxon>Bacillati</taxon>
        <taxon>Actinomycetota</taxon>
        <taxon>Actinomycetes</taxon>
        <taxon>Streptosporangiales</taxon>
        <taxon>Thermomonosporaceae</taxon>
        <taxon>Actinomadura</taxon>
    </lineage>
</organism>
<reference evidence="1 2" key="1">
    <citation type="submission" date="2019-12" db="EMBL/GenBank/DDBJ databases">
        <title>Nocardia macrotermitis sp. nov. and Nocardia aurantia sp. nov., isolated from the gut of the fungus growing-termite Macrotermes natalensis.</title>
        <authorList>
            <person name="Christine B."/>
            <person name="Rene B."/>
        </authorList>
    </citation>
    <scope>NUCLEOTIDE SEQUENCE [LARGE SCALE GENOMIC DNA]</scope>
    <source>
        <strain evidence="1 2">DSM 102126</strain>
    </source>
</reference>
<evidence type="ECO:0000313" key="1">
    <source>
        <dbReference type="EMBL" id="MXQ65518.1"/>
    </source>
</evidence>